<protein>
    <submittedName>
        <fullName evidence="2">Uncharacterized protein</fullName>
    </submittedName>
</protein>
<evidence type="ECO:0000313" key="2">
    <source>
        <dbReference type="EMBL" id="KZT60733.1"/>
    </source>
</evidence>
<organism evidence="2 3">
    <name type="scientific">Calocera cornea HHB12733</name>
    <dbReference type="NCBI Taxonomy" id="1353952"/>
    <lineage>
        <taxon>Eukaryota</taxon>
        <taxon>Fungi</taxon>
        <taxon>Dikarya</taxon>
        <taxon>Basidiomycota</taxon>
        <taxon>Agaricomycotina</taxon>
        <taxon>Dacrymycetes</taxon>
        <taxon>Dacrymycetales</taxon>
        <taxon>Dacrymycetaceae</taxon>
        <taxon>Calocera</taxon>
    </lineage>
</organism>
<dbReference type="AlphaFoldDB" id="A0A165ILK2"/>
<accession>A0A165ILK2</accession>
<gene>
    <name evidence="2" type="ORF">CALCODRAFT_83781</name>
</gene>
<evidence type="ECO:0000313" key="3">
    <source>
        <dbReference type="Proteomes" id="UP000076842"/>
    </source>
</evidence>
<keyword evidence="3" id="KW-1185">Reference proteome</keyword>
<reference evidence="2 3" key="1">
    <citation type="journal article" date="2016" name="Mol. Biol. Evol.">
        <title>Comparative Genomics of Early-Diverging Mushroom-Forming Fungi Provides Insights into the Origins of Lignocellulose Decay Capabilities.</title>
        <authorList>
            <person name="Nagy L.G."/>
            <person name="Riley R."/>
            <person name="Tritt A."/>
            <person name="Adam C."/>
            <person name="Daum C."/>
            <person name="Floudas D."/>
            <person name="Sun H."/>
            <person name="Yadav J.S."/>
            <person name="Pangilinan J."/>
            <person name="Larsson K.H."/>
            <person name="Matsuura K."/>
            <person name="Barry K."/>
            <person name="Labutti K."/>
            <person name="Kuo R."/>
            <person name="Ohm R.A."/>
            <person name="Bhattacharya S.S."/>
            <person name="Shirouzu T."/>
            <person name="Yoshinaga Y."/>
            <person name="Martin F.M."/>
            <person name="Grigoriev I.V."/>
            <person name="Hibbett D.S."/>
        </authorList>
    </citation>
    <scope>NUCLEOTIDE SEQUENCE [LARGE SCALE GENOMIC DNA]</scope>
    <source>
        <strain evidence="2 3">HHB12733</strain>
    </source>
</reference>
<dbReference type="InParanoid" id="A0A165ILK2"/>
<name>A0A165ILK2_9BASI</name>
<dbReference type="Proteomes" id="UP000076842">
    <property type="component" value="Unassembled WGS sequence"/>
</dbReference>
<proteinExistence type="predicted"/>
<dbReference type="STRING" id="1353952.A0A165ILK2"/>
<dbReference type="OrthoDB" id="3363286at2759"/>
<sequence length="275" mass="30885">MLEKGREHVPERARQRHAVGHKFKTEPLLTQYRWPENARTYRLLPEQIYELLQRSVLDELAAIKDNLQSTRAPYSPVVRRLTRDELQALREGSGVSLPGASAVIMATRINPRNRVLKQTEPSTHQDGATLPPVELPSLSLPPSTIAYTMPDLGIPRPPIPIYNSLVLFPEVEKRQELMSLLANIIQAERSAERMAAASRRMARSSSKASHGYLINLDAASTRRASTTNLLIALWRMRLYHGQGWTTDGDVSPPTEASSEDTVARTKETTMMQDDD</sequence>
<dbReference type="EMBL" id="KV423928">
    <property type="protein sequence ID" value="KZT60733.1"/>
    <property type="molecule type" value="Genomic_DNA"/>
</dbReference>
<feature type="region of interest" description="Disordered" evidence="1">
    <location>
        <begin position="245"/>
        <end position="275"/>
    </location>
</feature>
<evidence type="ECO:0000256" key="1">
    <source>
        <dbReference type="SAM" id="MobiDB-lite"/>
    </source>
</evidence>